<proteinExistence type="predicted"/>
<evidence type="ECO:0000313" key="3">
    <source>
        <dbReference type="Proteomes" id="UP000007947"/>
    </source>
</evidence>
<dbReference type="HOGENOM" id="CLU_3045414_0_0_11"/>
<feature type="region of interest" description="Disordered" evidence="1">
    <location>
        <begin position="1"/>
        <end position="26"/>
    </location>
</feature>
<feature type="compositionally biased region" description="Polar residues" evidence="1">
    <location>
        <begin position="13"/>
        <end position="26"/>
    </location>
</feature>
<gene>
    <name evidence="2" type="ordered locus">MLP_47380</name>
</gene>
<reference evidence="2 3" key="1">
    <citation type="submission" date="2011-05" db="EMBL/GenBank/DDBJ databases">
        <title>Whole genome sequence of Microlunatus phosphovorus NM-1.</title>
        <authorList>
            <person name="Hosoyama A."/>
            <person name="Sasaki K."/>
            <person name="Harada T."/>
            <person name="Igarashi R."/>
            <person name="Kawakoshi A."/>
            <person name="Sasagawa M."/>
            <person name="Fukada J."/>
            <person name="Nakamura S."/>
            <person name="Katano Y."/>
            <person name="Hanada S."/>
            <person name="Kamagata Y."/>
            <person name="Nakamura N."/>
            <person name="Yamazaki S."/>
            <person name="Fujita N."/>
        </authorList>
    </citation>
    <scope>NUCLEOTIDE SEQUENCE [LARGE SCALE GENOMIC DNA]</scope>
    <source>
        <strain evidence="3">ATCC 700054 / DSM 10555 / JCM 9379 / NBRC 101784 / NCIMB 13414 / VKM Ac-1990 / NM-1</strain>
    </source>
</reference>
<dbReference type="KEGG" id="mph:MLP_47380"/>
<dbReference type="EMBL" id="AP012204">
    <property type="protein sequence ID" value="BAK37752.1"/>
    <property type="molecule type" value="Genomic_DNA"/>
</dbReference>
<evidence type="ECO:0000256" key="1">
    <source>
        <dbReference type="SAM" id="MobiDB-lite"/>
    </source>
</evidence>
<accession>F5XF14</accession>
<sequence>MLVAPSSGGVPLGTTSRGSASQPRLRTNSVFFAPGVLGAQSHQLVRSGDRGGVT</sequence>
<organism evidence="2 3">
    <name type="scientific">Microlunatus phosphovorus (strain ATCC 700054 / DSM 10555 / JCM 9379 / NBRC 101784 / NCIMB 13414 / VKM Ac-1990 / NM-1)</name>
    <dbReference type="NCBI Taxonomy" id="1032480"/>
    <lineage>
        <taxon>Bacteria</taxon>
        <taxon>Bacillati</taxon>
        <taxon>Actinomycetota</taxon>
        <taxon>Actinomycetes</taxon>
        <taxon>Propionibacteriales</taxon>
        <taxon>Propionibacteriaceae</taxon>
        <taxon>Microlunatus</taxon>
    </lineage>
</organism>
<keyword evidence="3" id="KW-1185">Reference proteome</keyword>
<protein>
    <submittedName>
        <fullName evidence="2">Uncharacterized protein</fullName>
    </submittedName>
</protein>
<evidence type="ECO:0000313" key="2">
    <source>
        <dbReference type="EMBL" id="BAK37752.1"/>
    </source>
</evidence>
<name>F5XF14_MICPN</name>
<dbReference type="AlphaFoldDB" id="F5XF14"/>
<dbReference type="Proteomes" id="UP000007947">
    <property type="component" value="Chromosome"/>
</dbReference>